<name>A0A158AP25_9BURK</name>
<protein>
    <submittedName>
        <fullName evidence="1">Uncharacterized protein</fullName>
    </submittedName>
</protein>
<gene>
    <name evidence="1" type="ORF">AWB79_02645</name>
</gene>
<accession>A0A158AP25</accession>
<sequence>MATLSRCRRSAVVVKQRPDDTRLRKFVWTTFSAQGRTPINNTAADATLAGGNSCKPIAPRARTVLDGVQQPAPGGSLYGAGGLALQQRREPGRPGHQQTGQPTSGRVTHRMAWCWLRYQPDSALTRWFNGVIPSRSANTPVTTEPSARPSRLKAKGAFPWRRPLTTTARCVPGRYPRSSRALTH</sequence>
<proteinExistence type="predicted"/>
<dbReference type="EMBL" id="FCOA02000007">
    <property type="protein sequence ID" value="SAK59741.1"/>
    <property type="molecule type" value="Genomic_DNA"/>
</dbReference>
<keyword evidence="2" id="KW-1185">Reference proteome</keyword>
<evidence type="ECO:0000313" key="2">
    <source>
        <dbReference type="Proteomes" id="UP000054851"/>
    </source>
</evidence>
<reference evidence="1" key="1">
    <citation type="submission" date="2016-01" db="EMBL/GenBank/DDBJ databases">
        <authorList>
            <person name="Peeters C."/>
        </authorList>
    </citation>
    <scope>NUCLEOTIDE SEQUENCE</scope>
    <source>
        <strain evidence="1">LMG 29322</strain>
    </source>
</reference>
<comment type="caution">
    <text evidence="1">The sequence shown here is derived from an EMBL/GenBank/DDBJ whole genome shotgun (WGS) entry which is preliminary data.</text>
</comment>
<organism evidence="1 2">
    <name type="scientific">Caballeronia hypogeia</name>
    <dbReference type="NCBI Taxonomy" id="1777140"/>
    <lineage>
        <taxon>Bacteria</taxon>
        <taxon>Pseudomonadati</taxon>
        <taxon>Pseudomonadota</taxon>
        <taxon>Betaproteobacteria</taxon>
        <taxon>Burkholderiales</taxon>
        <taxon>Burkholderiaceae</taxon>
        <taxon>Caballeronia</taxon>
    </lineage>
</organism>
<dbReference type="Proteomes" id="UP000054851">
    <property type="component" value="Unassembled WGS sequence"/>
</dbReference>
<evidence type="ECO:0000313" key="1">
    <source>
        <dbReference type="EMBL" id="SAK59741.1"/>
    </source>
</evidence>
<dbReference type="AlphaFoldDB" id="A0A158AP25"/>